<dbReference type="EMBL" id="ASPP01030274">
    <property type="protein sequence ID" value="ETO04113.1"/>
    <property type="molecule type" value="Genomic_DNA"/>
</dbReference>
<dbReference type="AlphaFoldDB" id="X6LQE2"/>
<organism evidence="1 2">
    <name type="scientific">Reticulomyxa filosa</name>
    <dbReference type="NCBI Taxonomy" id="46433"/>
    <lineage>
        <taxon>Eukaryota</taxon>
        <taxon>Sar</taxon>
        <taxon>Rhizaria</taxon>
        <taxon>Retaria</taxon>
        <taxon>Foraminifera</taxon>
        <taxon>Monothalamids</taxon>
        <taxon>Reticulomyxidae</taxon>
        <taxon>Reticulomyxa</taxon>
    </lineage>
</organism>
<evidence type="ECO:0000313" key="1">
    <source>
        <dbReference type="EMBL" id="ETO04113.1"/>
    </source>
</evidence>
<feature type="non-terminal residue" evidence="1">
    <location>
        <position position="137"/>
    </location>
</feature>
<proteinExistence type="predicted"/>
<sequence>MKLASNDTKFLYVGDFRVKKNTSWTVDIKFHALRTSIDIETQKCAYFVELKSQGYLKKAQNLFSNIKDNITQNTSQYPNAFVTCHLMENICDEESLQFAQQAMPDMAKEIQTPSKEIQSLFQKMTTRLDQNDVDIKL</sequence>
<dbReference type="Proteomes" id="UP000023152">
    <property type="component" value="Unassembled WGS sequence"/>
</dbReference>
<accession>X6LQE2</accession>
<keyword evidence="2" id="KW-1185">Reference proteome</keyword>
<reference evidence="1 2" key="1">
    <citation type="journal article" date="2013" name="Curr. Biol.">
        <title>The Genome of the Foraminiferan Reticulomyxa filosa.</title>
        <authorList>
            <person name="Glockner G."/>
            <person name="Hulsmann N."/>
            <person name="Schleicher M."/>
            <person name="Noegel A.A."/>
            <person name="Eichinger L."/>
            <person name="Gallinger C."/>
            <person name="Pawlowski J."/>
            <person name="Sierra R."/>
            <person name="Euteneuer U."/>
            <person name="Pillet L."/>
            <person name="Moustafa A."/>
            <person name="Platzer M."/>
            <person name="Groth M."/>
            <person name="Szafranski K."/>
            <person name="Schliwa M."/>
        </authorList>
    </citation>
    <scope>NUCLEOTIDE SEQUENCE [LARGE SCALE GENOMIC DNA]</scope>
</reference>
<protein>
    <submittedName>
        <fullName evidence="1">Uncharacterized protein</fullName>
    </submittedName>
</protein>
<comment type="caution">
    <text evidence="1">The sequence shown here is derived from an EMBL/GenBank/DDBJ whole genome shotgun (WGS) entry which is preliminary data.</text>
</comment>
<gene>
    <name evidence="1" type="ORF">RFI_33289</name>
</gene>
<name>X6LQE2_RETFI</name>
<evidence type="ECO:0000313" key="2">
    <source>
        <dbReference type="Proteomes" id="UP000023152"/>
    </source>
</evidence>